<sequence length="561" mass="55210">MTLRITTPPAADPAADASPGPRIGWAESPARLRLAFAVAAAGAVAQVVGPLVGLVDASPAAAFAAVPLLVLLAVLPPVVATALAIAGRPIVAAGVLVGAALLTPGRFLCDLQFLLDPLVVSRPEVMVPTSLAPLRAGAGLWVLLVGHLLVIAAGLMAANRAGAPYGTPYAAELDDEVRHRSAPLGLVAGVAAAFGLQLPPFTSGNAFLLAEGLIDSPWLLRFALLAAGAGVVAAALVGAGSRPSVARGVSIGAALGVLAITAPQIAAGLWVALLDAAPGPYVALLSAAGLAVSVWVTTRAHGRSEPVRIAGVLGLLAGLAAIAAGTTTVIAVNGVAQETYSNRLFLPAGILVAALALPLLFSRTATPLRPAFAAALAAVPLAGMSTLDAVVTATAVDATVGTGAAVWFTAAAGALAAAAAVVALVAGSAERGEVEERPLDLVLVAPLAVAGLLAVGAFGLPVVKATGLVPPGIWTEFRLASLGLLLAALTVVVAVALTPLSRPQRAGALLLGCAGLVGVRVLEYPLTAARAAGSVPGPGLWLSLACAGALVVAGLMVLSRR</sequence>
<feature type="transmembrane region" description="Helical" evidence="2">
    <location>
        <begin position="373"/>
        <end position="393"/>
    </location>
</feature>
<feature type="transmembrane region" description="Helical" evidence="2">
    <location>
        <begin position="218"/>
        <end position="239"/>
    </location>
</feature>
<feature type="transmembrane region" description="Helical" evidence="2">
    <location>
        <begin position="32"/>
        <end position="55"/>
    </location>
</feature>
<feature type="transmembrane region" description="Helical" evidence="2">
    <location>
        <begin position="439"/>
        <end position="460"/>
    </location>
</feature>
<name>A0A421B8R1_9PSEU</name>
<keyword evidence="2" id="KW-1133">Transmembrane helix</keyword>
<feature type="region of interest" description="Disordered" evidence="1">
    <location>
        <begin position="1"/>
        <end position="22"/>
    </location>
</feature>
<feature type="transmembrane region" description="Helical" evidence="2">
    <location>
        <begin position="507"/>
        <end position="527"/>
    </location>
</feature>
<protein>
    <submittedName>
        <fullName evidence="3">Uncharacterized protein</fullName>
    </submittedName>
</protein>
<dbReference type="EMBL" id="RCDD01000001">
    <property type="protein sequence ID" value="RLK60916.1"/>
    <property type="molecule type" value="Genomic_DNA"/>
</dbReference>
<reference evidence="3 4" key="1">
    <citation type="submission" date="2018-10" db="EMBL/GenBank/DDBJ databases">
        <title>Genomic Encyclopedia of Archaeal and Bacterial Type Strains, Phase II (KMG-II): from individual species to whole genera.</title>
        <authorList>
            <person name="Goeker M."/>
        </authorList>
    </citation>
    <scope>NUCLEOTIDE SEQUENCE [LARGE SCALE GENOMIC DNA]</scope>
    <source>
        <strain evidence="3 4">DSM 45657</strain>
    </source>
</reference>
<dbReference type="Proteomes" id="UP000282454">
    <property type="component" value="Unassembled WGS sequence"/>
</dbReference>
<feature type="compositionally biased region" description="Low complexity" evidence="1">
    <location>
        <begin position="8"/>
        <end position="21"/>
    </location>
</feature>
<accession>A0A421B8R1</accession>
<evidence type="ECO:0000313" key="3">
    <source>
        <dbReference type="EMBL" id="RLK60916.1"/>
    </source>
</evidence>
<feature type="transmembrane region" description="Helical" evidence="2">
    <location>
        <begin position="61"/>
        <end position="83"/>
    </location>
</feature>
<evidence type="ECO:0000256" key="2">
    <source>
        <dbReference type="SAM" id="Phobius"/>
    </source>
</evidence>
<feature type="transmembrane region" description="Helical" evidence="2">
    <location>
        <begin position="90"/>
        <end position="108"/>
    </location>
</feature>
<dbReference type="RefSeq" id="WP_121389672.1">
    <property type="nucleotide sequence ID" value="NZ_RCDD01000001.1"/>
</dbReference>
<feature type="transmembrane region" description="Helical" evidence="2">
    <location>
        <begin position="539"/>
        <end position="558"/>
    </location>
</feature>
<feature type="transmembrane region" description="Helical" evidence="2">
    <location>
        <begin position="251"/>
        <end position="273"/>
    </location>
</feature>
<feature type="transmembrane region" description="Helical" evidence="2">
    <location>
        <begin position="138"/>
        <end position="158"/>
    </location>
</feature>
<feature type="transmembrane region" description="Helical" evidence="2">
    <location>
        <begin position="279"/>
        <end position="297"/>
    </location>
</feature>
<keyword evidence="2" id="KW-0472">Membrane</keyword>
<dbReference type="OrthoDB" id="3657776at2"/>
<organism evidence="3 4">
    <name type="scientific">Actinokineospora cianjurensis</name>
    <dbReference type="NCBI Taxonomy" id="585224"/>
    <lineage>
        <taxon>Bacteria</taxon>
        <taxon>Bacillati</taxon>
        <taxon>Actinomycetota</taxon>
        <taxon>Actinomycetes</taxon>
        <taxon>Pseudonocardiales</taxon>
        <taxon>Pseudonocardiaceae</taxon>
        <taxon>Actinokineospora</taxon>
    </lineage>
</organism>
<feature type="transmembrane region" description="Helical" evidence="2">
    <location>
        <begin position="179"/>
        <end position="198"/>
    </location>
</feature>
<proteinExistence type="predicted"/>
<feature type="transmembrane region" description="Helical" evidence="2">
    <location>
        <begin position="344"/>
        <end position="361"/>
    </location>
</feature>
<feature type="transmembrane region" description="Helical" evidence="2">
    <location>
        <begin position="480"/>
        <end position="500"/>
    </location>
</feature>
<gene>
    <name evidence="3" type="ORF">CLV68_1430</name>
</gene>
<keyword evidence="2" id="KW-0812">Transmembrane</keyword>
<keyword evidence="4" id="KW-1185">Reference proteome</keyword>
<comment type="caution">
    <text evidence="3">The sequence shown here is derived from an EMBL/GenBank/DDBJ whole genome shotgun (WGS) entry which is preliminary data.</text>
</comment>
<dbReference type="AlphaFoldDB" id="A0A421B8R1"/>
<feature type="transmembrane region" description="Helical" evidence="2">
    <location>
        <begin position="309"/>
        <end position="332"/>
    </location>
</feature>
<feature type="transmembrane region" description="Helical" evidence="2">
    <location>
        <begin position="405"/>
        <end position="427"/>
    </location>
</feature>
<evidence type="ECO:0000256" key="1">
    <source>
        <dbReference type="SAM" id="MobiDB-lite"/>
    </source>
</evidence>
<evidence type="ECO:0000313" key="4">
    <source>
        <dbReference type="Proteomes" id="UP000282454"/>
    </source>
</evidence>